<evidence type="ECO:0000313" key="4">
    <source>
        <dbReference type="Proteomes" id="UP000051063"/>
    </source>
</evidence>
<feature type="transmembrane region" description="Helical" evidence="1">
    <location>
        <begin position="6"/>
        <end position="26"/>
    </location>
</feature>
<sequence length="181" mass="19260">MGVLETIYIVCLVCGILYALASLIFGHTGGDWMSHGHFHLPVLQPILLVSGATAFGAAGYLLNRFTSLSDLMVLGLAILIGIGLAVASYFLWVEPMSKAENSTGYAMSQLGGKLGEVSTTIPANGLGEVLVKMVSGTTFHMAATLDGVPIRQGSRVVVVEVRDHVLYVTPFPHDDAKKEEE</sequence>
<dbReference type="RefSeq" id="WP_055745225.1">
    <property type="nucleotide sequence ID" value="NZ_LJJB01000010.1"/>
</dbReference>
<comment type="caution">
    <text evidence="3">The sequence shown here is derived from an EMBL/GenBank/DDBJ whole genome shotgun (WGS) entry which is preliminary data.</text>
</comment>
<name>A0ABR5N6A6_BRECH</name>
<evidence type="ECO:0000256" key="1">
    <source>
        <dbReference type="SAM" id="Phobius"/>
    </source>
</evidence>
<reference evidence="3 4" key="1">
    <citation type="submission" date="2015-09" db="EMBL/GenBank/DDBJ databases">
        <title>Genome sequencing project for genomic taxonomy and phylogenomics of Bacillus-like bacteria.</title>
        <authorList>
            <person name="Liu B."/>
            <person name="Wang J."/>
            <person name="Zhu Y."/>
            <person name="Liu G."/>
            <person name="Chen Q."/>
            <person name="Chen Z."/>
            <person name="Lan J."/>
            <person name="Che J."/>
            <person name="Ge C."/>
            <person name="Shi H."/>
            <person name="Pan Z."/>
            <person name="Liu X."/>
        </authorList>
    </citation>
    <scope>NUCLEOTIDE SEQUENCE [LARGE SCALE GENOMIC DNA]</scope>
    <source>
        <strain evidence="3 4">DSM 8552</strain>
    </source>
</reference>
<feature type="transmembrane region" description="Helical" evidence="1">
    <location>
        <begin position="73"/>
        <end position="92"/>
    </location>
</feature>
<keyword evidence="1" id="KW-0472">Membrane</keyword>
<organism evidence="3 4">
    <name type="scientific">Brevibacillus choshinensis</name>
    <dbReference type="NCBI Taxonomy" id="54911"/>
    <lineage>
        <taxon>Bacteria</taxon>
        <taxon>Bacillati</taxon>
        <taxon>Bacillota</taxon>
        <taxon>Bacilli</taxon>
        <taxon>Bacillales</taxon>
        <taxon>Paenibacillaceae</taxon>
        <taxon>Brevibacillus</taxon>
    </lineage>
</organism>
<dbReference type="InterPro" id="IPR058653">
    <property type="entry name" value="NfeD2_TM"/>
</dbReference>
<proteinExistence type="predicted"/>
<keyword evidence="3" id="KW-0378">Hydrolase</keyword>
<keyword evidence="4" id="KW-1185">Reference proteome</keyword>
<keyword evidence="1" id="KW-1133">Transmembrane helix</keyword>
<evidence type="ECO:0000313" key="3">
    <source>
        <dbReference type="EMBL" id="KQL46149.1"/>
    </source>
</evidence>
<dbReference type="GO" id="GO:0006508">
    <property type="term" value="P:proteolysis"/>
    <property type="evidence" value="ECO:0007669"/>
    <property type="project" value="UniProtKB-KW"/>
</dbReference>
<dbReference type="EMBL" id="LJJB01000010">
    <property type="protein sequence ID" value="KQL46149.1"/>
    <property type="molecule type" value="Genomic_DNA"/>
</dbReference>
<accession>A0ABR5N6A6</accession>
<dbReference type="InterPro" id="IPR012340">
    <property type="entry name" value="NA-bd_OB-fold"/>
</dbReference>
<dbReference type="Proteomes" id="UP000051063">
    <property type="component" value="Unassembled WGS sequence"/>
</dbReference>
<evidence type="ECO:0000259" key="2">
    <source>
        <dbReference type="Pfam" id="PF25842"/>
    </source>
</evidence>
<gene>
    <name evidence="3" type="ORF">AN963_14280</name>
</gene>
<keyword evidence="3" id="KW-0645">Protease</keyword>
<protein>
    <submittedName>
        <fullName evidence="3">Serine protease</fullName>
    </submittedName>
</protein>
<feature type="transmembrane region" description="Helical" evidence="1">
    <location>
        <begin position="38"/>
        <end position="61"/>
    </location>
</feature>
<feature type="domain" description="Membrane protein NfeD2 N-terminal transmembrane" evidence="2">
    <location>
        <begin position="4"/>
        <end position="101"/>
    </location>
</feature>
<dbReference type="Pfam" id="PF25842">
    <property type="entry name" value="NfeD_TM"/>
    <property type="match status" value="1"/>
</dbReference>
<dbReference type="Gene3D" id="2.40.50.140">
    <property type="entry name" value="Nucleic acid-binding proteins"/>
    <property type="match status" value="1"/>
</dbReference>
<keyword evidence="1" id="KW-0812">Transmembrane</keyword>
<dbReference type="GO" id="GO:0008233">
    <property type="term" value="F:peptidase activity"/>
    <property type="evidence" value="ECO:0007669"/>
    <property type="project" value="UniProtKB-KW"/>
</dbReference>